<keyword evidence="3" id="KW-1185">Reference proteome</keyword>
<dbReference type="AlphaFoldDB" id="G8UMX2"/>
<dbReference type="Gene3D" id="1.10.260.40">
    <property type="entry name" value="lambda repressor-like DNA-binding domains"/>
    <property type="match status" value="1"/>
</dbReference>
<feature type="domain" description="HTH cro/C1-type" evidence="1">
    <location>
        <begin position="8"/>
        <end position="62"/>
    </location>
</feature>
<evidence type="ECO:0000259" key="1">
    <source>
        <dbReference type="PROSITE" id="PS50943"/>
    </source>
</evidence>
<gene>
    <name evidence="2" type="ordered locus">BFO_0690</name>
</gene>
<keyword evidence="2" id="KW-0238">DNA-binding</keyword>
<dbReference type="SUPFAM" id="SSF47413">
    <property type="entry name" value="lambda repressor-like DNA-binding domains"/>
    <property type="match status" value="1"/>
</dbReference>
<dbReference type="RefSeq" id="WP_014224132.1">
    <property type="nucleotide sequence ID" value="NC_016610.1"/>
</dbReference>
<reference evidence="3" key="1">
    <citation type="submission" date="2011-12" db="EMBL/GenBank/DDBJ databases">
        <title>Complete sequence of Tannerella forsythia ATCC 43037.</title>
        <authorList>
            <person name="Dewhirst F."/>
            <person name="Tanner A."/>
            <person name="Izard J."/>
            <person name="Brinkac L."/>
            <person name="Durkin A.S."/>
            <person name="Hostetler J."/>
            <person name="Shetty J."/>
            <person name="Torralba M."/>
            <person name="Gill S."/>
            <person name="Nelson K."/>
        </authorList>
    </citation>
    <scope>NUCLEOTIDE SEQUENCE [LARGE SCALE GENOMIC DNA]</scope>
    <source>
        <strain evidence="3">ATCC 43037 / JCM 10827 / CCUG 33226 / KCTC 5666 / FDC 338</strain>
    </source>
</reference>
<dbReference type="STRING" id="203275.BFO_0690"/>
<dbReference type="Proteomes" id="UP000005436">
    <property type="component" value="Chromosome"/>
</dbReference>
<dbReference type="GeneID" id="34758026"/>
<name>G8UMX2_TANFA</name>
<dbReference type="GO" id="GO:0003677">
    <property type="term" value="F:DNA binding"/>
    <property type="evidence" value="ECO:0007669"/>
    <property type="project" value="UniProtKB-KW"/>
</dbReference>
<dbReference type="InterPro" id="IPR001387">
    <property type="entry name" value="Cro/C1-type_HTH"/>
</dbReference>
<dbReference type="Pfam" id="PF01381">
    <property type="entry name" value="HTH_3"/>
    <property type="match status" value="1"/>
</dbReference>
<protein>
    <submittedName>
        <fullName evidence="2">DNA-binding helix-turn-helix protein</fullName>
    </submittedName>
</protein>
<dbReference type="CDD" id="cd00093">
    <property type="entry name" value="HTH_XRE"/>
    <property type="match status" value="1"/>
</dbReference>
<dbReference type="EMBL" id="CP003191">
    <property type="protein sequence ID" value="AEW21898.1"/>
    <property type="molecule type" value="Genomic_DNA"/>
</dbReference>
<dbReference type="KEGG" id="tfo:BFO_0690"/>
<sequence length="68" mass="7932">MDKPMNRIKEVLVEKGIKQTWLAEKFGKSFSIVNAYVCNRRQPSLEILFQIAEILQVNPKELINNLDE</sequence>
<dbReference type="eggNOG" id="COG3093">
    <property type="taxonomic scope" value="Bacteria"/>
</dbReference>
<dbReference type="InterPro" id="IPR010982">
    <property type="entry name" value="Lambda_DNA-bd_dom_sf"/>
</dbReference>
<dbReference type="PATRIC" id="fig|203275.8.peg.612"/>
<proteinExistence type="predicted"/>
<evidence type="ECO:0000313" key="2">
    <source>
        <dbReference type="EMBL" id="AEW21898.1"/>
    </source>
</evidence>
<accession>G8UMX2</accession>
<dbReference type="HOGENOM" id="CLU_066192_52_2_10"/>
<evidence type="ECO:0000313" key="3">
    <source>
        <dbReference type="Proteomes" id="UP000005436"/>
    </source>
</evidence>
<dbReference type="PROSITE" id="PS50943">
    <property type="entry name" value="HTH_CROC1"/>
    <property type="match status" value="1"/>
</dbReference>
<dbReference type="SMART" id="SM00530">
    <property type="entry name" value="HTH_XRE"/>
    <property type="match status" value="1"/>
</dbReference>
<organism evidence="2 3">
    <name type="scientific">Tannerella forsythia (strain ATCC 43037 / JCM 10827 / CCUG 21028 A / KCTC 5666 / FDC 338)</name>
    <name type="common">Bacteroides forsythus</name>
    <dbReference type="NCBI Taxonomy" id="203275"/>
    <lineage>
        <taxon>Bacteria</taxon>
        <taxon>Pseudomonadati</taxon>
        <taxon>Bacteroidota</taxon>
        <taxon>Bacteroidia</taxon>
        <taxon>Bacteroidales</taxon>
        <taxon>Tannerellaceae</taxon>
        <taxon>Tannerella</taxon>
    </lineage>
</organism>